<evidence type="ECO:0000313" key="3">
    <source>
        <dbReference type="Proteomes" id="UP001597114"/>
    </source>
</evidence>
<dbReference type="Gene3D" id="3.30.2130.30">
    <property type="match status" value="1"/>
</dbReference>
<dbReference type="CDD" id="cd02440">
    <property type="entry name" value="AdoMet_MTases"/>
    <property type="match status" value="1"/>
</dbReference>
<dbReference type="Pfam" id="PF01170">
    <property type="entry name" value="UPF0020"/>
    <property type="match status" value="1"/>
</dbReference>
<comment type="caution">
    <text evidence="2">The sequence shown here is derived from an EMBL/GenBank/DDBJ whole genome shotgun (WGS) entry which is preliminary data.</text>
</comment>
<dbReference type="GO" id="GO:0032259">
    <property type="term" value="P:methylation"/>
    <property type="evidence" value="ECO:0007669"/>
    <property type="project" value="UniProtKB-KW"/>
</dbReference>
<accession>A0ABW4EY10</accession>
<dbReference type="Proteomes" id="UP001597114">
    <property type="component" value="Unassembled WGS sequence"/>
</dbReference>
<dbReference type="GO" id="GO:0008168">
    <property type="term" value="F:methyltransferase activity"/>
    <property type="evidence" value="ECO:0007669"/>
    <property type="project" value="UniProtKB-KW"/>
</dbReference>
<keyword evidence="2" id="KW-0489">Methyltransferase</keyword>
<dbReference type="PANTHER" id="PTHR14911:SF13">
    <property type="entry name" value="TRNA (GUANINE(6)-N2)-METHYLTRANSFERASE THUMP3"/>
    <property type="match status" value="1"/>
</dbReference>
<evidence type="ECO:0000259" key="1">
    <source>
        <dbReference type="Pfam" id="PF01170"/>
    </source>
</evidence>
<organism evidence="2 3">
    <name type="scientific">Pseudonocardia yunnanensis</name>
    <dbReference type="NCBI Taxonomy" id="58107"/>
    <lineage>
        <taxon>Bacteria</taxon>
        <taxon>Bacillati</taxon>
        <taxon>Actinomycetota</taxon>
        <taxon>Actinomycetes</taxon>
        <taxon>Pseudonocardiales</taxon>
        <taxon>Pseudonocardiaceae</taxon>
        <taxon>Pseudonocardia</taxon>
    </lineage>
</organism>
<feature type="domain" description="Ribosomal RNA large subunit methyltransferase K/L-like methyltransferase" evidence="1">
    <location>
        <begin position="168"/>
        <end position="306"/>
    </location>
</feature>
<dbReference type="InterPro" id="IPR000241">
    <property type="entry name" value="RlmKL-like_Mtase"/>
</dbReference>
<sequence length="334" mass="34440">MRGIEDLVAVEIGRRGLGEVVATGHREVWFVTSETAAPDVTALATADDVFVVGVEVDGIGRTRVDLARLARAVAAADLSAALALRARCGGPPGGSVDVSASFLGRRSFSRFDVEDAVGTVLARRLGLRYHSRRSGARPPEGGLTWRVTVVGDRATVAVRVGARPLHRRTWKVAGVPGTLHPPLAAAMVALAGAAAGERVLDPCCGAGTLAIEAAHAGAVAMGVDLDAGALTAAARNGEGTPVRWARADAAALPVATASVKRVLLNPPWGRVVEPSGLLARRPDLLGREIRRVLEPGGTAVVLIPEGHATPADFQVARRIPVALAGTHLVVLVLG</sequence>
<protein>
    <submittedName>
        <fullName evidence="2">TRM11 family SAM-dependent methyltransferase</fullName>
    </submittedName>
</protein>
<reference evidence="3" key="1">
    <citation type="journal article" date="2019" name="Int. J. Syst. Evol. Microbiol.">
        <title>The Global Catalogue of Microorganisms (GCM) 10K type strain sequencing project: providing services to taxonomists for standard genome sequencing and annotation.</title>
        <authorList>
            <consortium name="The Broad Institute Genomics Platform"/>
            <consortium name="The Broad Institute Genome Sequencing Center for Infectious Disease"/>
            <person name="Wu L."/>
            <person name="Ma J."/>
        </authorList>
    </citation>
    <scope>NUCLEOTIDE SEQUENCE [LARGE SCALE GENOMIC DNA]</scope>
    <source>
        <strain evidence="3">CCM 7043</strain>
    </source>
</reference>
<dbReference type="SUPFAM" id="SSF53335">
    <property type="entry name" value="S-adenosyl-L-methionine-dependent methyltransferases"/>
    <property type="match status" value="1"/>
</dbReference>
<dbReference type="InterPro" id="IPR029063">
    <property type="entry name" value="SAM-dependent_MTases_sf"/>
</dbReference>
<gene>
    <name evidence="2" type="ORF">ACFSJD_15160</name>
</gene>
<keyword evidence="3" id="KW-1185">Reference proteome</keyword>
<proteinExistence type="predicted"/>
<evidence type="ECO:0000313" key="2">
    <source>
        <dbReference type="EMBL" id="MFD1518834.1"/>
    </source>
</evidence>
<name>A0ABW4EY10_9PSEU</name>
<dbReference type="RefSeq" id="WP_344718054.1">
    <property type="nucleotide sequence ID" value="NZ_BAAAUS010000001.1"/>
</dbReference>
<dbReference type="Gene3D" id="3.40.50.150">
    <property type="entry name" value="Vaccinia Virus protein VP39"/>
    <property type="match status" value="1"/>
</dbReference>
<dbReference type="EMBL" id="JBHUCO010000015">
    <property type="protein sequence ID" value="MFD1518834.1"/>
    <property type="molecule type" value="Genomic_DNA"/>
</dbReference>
<dbReference type="PANTHER" id="PTHR14911">
    <property type="entry name" value="THUMP DOMAIN-CONTAINING"/>
    <property type="match status" value="1"/>
</dbReference>
<keyword evidence="2" id="KW-0808">Transferase</keyword>